<sequence length="120" mass="14166">MQKGEWKGWLIIAIGLYTAWRMGTSVVRLWKAGDRVKQASSELALAKAENEELKTRLDYVRSPEFVEKEVKERFGWGRPGEEILIIEQQEMSNVQYSIPSGSYEKQEPNWKKWWDLYIKL</sequence>
<dbReference type="Proteomes" id="UP000176822">
    <property type="component" value="Unassembled WGS sequence"/>
</dbReference>
<dbReference type="AlphaFoldDB" id="A0A1F4Z5B1"/>
<evidence type="ECO:0008006" key="3">
    <source>
        <dbReference type="Google" id="ProtNLM"/>
    </source>
</evidence>
<dbReference type="InterPro" id="IPR007060">
    <property type="entry name" value="FtsL/DivIC"/>
</dbReference>
<proteinExistence type="predicted"/>
<protein>
    <recommendedName>
        <fullName evidence="3">Septum formation initiator</fullName>
    </recommendedName>
</protein>
<evidence type="ECO:0000313" key="2">
    <source>
        <dbReference type="Proteomes" id="UP000176822"/>
    </source>
</evidence>
<evidence type="ECO:0000313" key="1">
    <source>
        <dbReference type="EMBL" id="OGD01393.1"/>
    </source>
</evidence>
<accession>A0A1F4Z5B1</accession>
<comment type="caution">
    <text evidence="1">The sequence shown here is derived from an EMBL/GenBank/DDBJ whole genome shotgun (WGS) entry which is preliminary data.</text>
</comment>
<gene>
    <name evidence="1" type="ORF">A2972_04170</name>
</gene>
<name>A0A1F4Z5B1_9BACT</name>
<reference evidence="1 2" key="1">
    <citation type="journal article" date="2016" name="Nat. Commun.">
        <title>Thousands of microbial genomes shed light on interconnected biogeochemical processes in an aquifer system.</title>
        <authorList>
            <person name="Anantharaman K."/>
            <person name="Brown C.T."/>
            <person name="Hug L.A."/>
            <person name="Sharon I."/>
            <person name="Castelle C.J."/>
            <person name="Probst A.J."/>
            <person name="Thomas B.C."/>
            <person name="Singh A."/>
            <person name="Wilkins M.J."/>
            <person name="Karaoz U."/>
            <person name="Brodie E.L."/>
            <person name="Williams K.H."/>
            <person name="Hubbard S.S."/>
            <person name="Banfield J.F."/>
        </authorList>
    </citation>
    <scope>NUCLEOTIDE SEQUENCE [LARGE SCALE GENOMIC DNA]</scope>
</reference>
<dbReference type="Pfam" id="PF04977">
    <property type="entry name" value="DivIC"/>
    <property type="match status" value="1"/>
</dbReference>
<organism evidence="1 2">
    <name type="scientific">Candidatus Amesbacteria bacterium RIFCSPLOWO2_01_FULL_47_33</name>
    <dbReference type="NCBI Taxonomy" id="1797258"/>
    <lineage>
        <taxon>Bacteria</taxon>
        <taxon>Candidatus Amesiibacteriota</taxon>
    </lineage>
</organism>
<dbReference type="EMBL" id="MEXM01000011">
    <property type="protein sequence ID" value="OGD01393.1"/>
    <property type="molecule type" value="Genomic_DNA"/>
</dbReference>